<dbReference type="AlphaFoldDB" id="A0A1U7H995"/>
<reference evidence="1 2" key="1">
    <citation type="submission" date="2016-11" db="EMBL/GenBank/DDBJ databases">
        <title>Draft Genome Sequences of Nine Cyanobacterial Strains from Diverse Habitats.</title>
        <authorList>
            <person name="Zhu T."/>
            <person name="Hou S."/>
            <person name="Lu X."/>
            <person name="Hess W.R."/>
        </authorList>
    </citation>
    <scope>NUCLEOTIDE SEQUENCE [LARGE SCALE GENOMIC DNA]</scope>
    <source>
        <strain evidence="1 2">NIES-593</strain>
    </source>
</reference>
<proteinExistence type="predicted"/>
<organism evidence="1 2">
    <name type="scientific">Hydrococcus rivularis NIES-593</name>
    <dbReference type="NCBI Taxonomy" id="1921803"/>
    <lineage>
        <taxon>Bacteria</taxon>
        <taxon>Bacillati</taxon>
        <taxon>Cyanobacteriota</taxon>
        <taxon>Cyanophyceae</taxon>
        <taxon>Pleurocapsales</taxon>
        <taxon>Hydrococcaceae</taxon>
        <taxon>Hydrococcus</taxon>
    </lineage>
</organism>
<dbReference type="STRING" id="1921803.NIES593_19930"/>
<evidence type="ECO:0000313" key="2">
    <source>
        <dbReference type="Proteomes" id="UP000186868"/>
    </source>
</evidence>
<comment type="caution">
    <text evidence="1">The sequence shown here is derived from an EMBL/GenBank/DDBJ whole genome shotgun (WGS) entry which is preliminary data.</text>
</comment>
<name>A0A1U7H995_9CYAN</name>
<accession>A0A1U7H995</accession>
<dbReference type="RefSeq" id="WP_073601250.1">
    <property type="nucleotide sequence ID" value="NZ_MRCB01000034.1"/>
</dbReference>
<keyword evidence="2" id="KW-1185">Reference proteome</keyword>
<gene>
    <name evidence="1" type="ORF">NIES593_19930</name>
</gene>
<sequence length="71" mass="7816">MVATEPLKTPIKKETRTIERVENLSNILVLLEDFSLSRLACKYLGDQTLGITKPGGISVELFNMGGFASFL</sequence>
<evidence type="ECO:0000313" key="1">
    <source>
        <dbReference type="EMBL" id="OKH20159.1"/>
    </source>
</evidence>
<dbReference type="Proteomes" id="UP000186868">
    <property type="component" value="Unassembled WGS sequence"/>
</dbReference>
<protein>
    <submittedName>
        <fullName evidence="1">Uncharacterized protein</fullName>
    </submittedName>
</protein>
<dbReference type="EMBL" id="MRCB01000034">
    <property type="protein sequence ID" value="OKH20159.1"/>
    <property type="molecule type" value="Genomic_DNA"/>
</dbReference>